<evidence type="ECO:0000256" key="1">
    <source>
        <dbReference type="SAM" id="Phobius"/>
    </source>
</evidence>
<evidence type="ECO:0000313" key="2">
    <source>
        <dbReference type="EMBL" id="KIJ62589.1"/>
    </source>
</evidence>
<keyword evidence="1" id="KW-1133">Transmembrane helix</keyword>
<dbReference type="OrthoDB" id="2958007at2759"/>
<proteinExistence type="predicted"/>
<feature type="transmembrane region" description="Helical" evidence="1">
    <location>
        <begin position="94"/>
        <end position="118"/>
    </location>
</feature>
<protein>
    <submittedName>
        <fullName evidence="2">Uncharacterized protein</fullName>
    </submittedName>
</protein>
<name>A0A0C9VA75_9AGAM</name>
<accession>A0A0C9VA75</accession>
<dbReference type="Proteomes" id="UP000053820">
    <property type="component" value="Unassembled WGS sequence"/>
</dbReference>
<dbReference type="EMBL" id="KN839854">
    <property type="protein sequence ID" value="KIJ62589.1"/>
    <property type="molecule type" value="Genomic_DNA"/>
</dbReference>
<feature type="transmembrane region" description="Helical" evidence="1">
    <location>
        <begin position="27"/>
        <end position="47"/>
    </location>
</feature>
<feature type="transmembrane region" description="Helical" evidence="1">
    <location>
        <begin position="202"/>
        <end position="223"/>
    </location>
</feature>
<keyword evidence="1" id="KW-0472">Membrane</keyword>
<gene>
    <name evidence="2" type="ORF">HYDPIDRAFT_114238</name>
</gene>
<feature type="transmembrane region" description="Helical" evidence="1">
    <location>
        <begin position="67"/>
        <end position="87"/>
    </location>
</feature>
<dbReference type="HOGENOM" id="CLU_035509_11_1_1"/>
<reference evidence="2 3" key="1">
    <citation type="submission" date="2014-04" db="EMBL/GenBank/DDBJ databases">
        <title>Evolutionary Origins and Diversification of the Mycorrhizal Mutualists.</title>
        <authorList>
            <consortium name="DOE Joint Genome Institute"/>
            <consortium name="Mycorrhizal Genomics Consortium"/>
            <person name="Kohler A."/>
            <person name="Kuo A."/>
            <person name="Nagy L.G."/>
            <person name="Floudas D."/>
            <person name="Copeland A."/>
            <person name="Barry K.W."/>
            <person name="Cichocki N."/>
            <person name="Veneault-Fourrey C."/>
            <person name="LaButti K."/>
            <person name="Lindquist E.A."/>
            <person name="Lipzen A."/>
            <person name="Lundell T."/>
            <person name="Morin E."/>
            <person name="Murat C."/>
            <person name="Riley R."/>
            <person name="Ohm R."/>
            <person name="Sun H."/>
            <person name="Tunlid A."/>
            <person name="Henrissat B."/>
            <person name="Grigoriev I.V."/>
            <person name="Hibbett D.S."/>
            <person name="Martin F."/>
        </authorList>
    </citation>
    <scope>NUCLEOTIDE SEQUENCE [LARGE SCALE GENOMIC DNA]</scope>
    <source>
        <strain evidence="2 3">MD-312</strain>
    </source>
</reference>
<keyword evidence="1" id="KW-0812">Transmembrane</keyword>
<keyword evidence="3" id="KW-1185">Reference proteome</keyword>
<evidence type="ECO:0000313" key="3">
    <source>
        <dbReference type="Proteomes" id="UP000053820"/>
    </source>
</evidence>
<feature type="transmembrane region" description="Helical" evidence="1">
    <location>
        <begin position="161"/>
        <end position="181"/>
    </location>
</feature>
<sequence>MSSTSLYNSVGIQTSKARYMWSSRWNFVRLIFTISRYTPFVAVGMDIEATQRTNLSESCVTFGNASAGLHYICVISAEALLIFRAYAFRPNKRILIGLLVWAALCIAGAVTLSSGSVVHAPYLTGGLPEADSTGCLFEDDRSNIFQYVFLMLYQLGLLPSLSYWCPMLMYTLLPLIFALIAQHKFRSRFPKRSLIAICMRDTMVYVACVIVLSAANLILKLALSVSYSNFADSFQIVIHSVMASRILFNLRRSNSEERDTVIELSAFRVDLAQGESTPSSL</sequence>
<dbReference type="AlphaFoldDB" id="A0A0C9VA75"/>
<organism evidence="2 3">
    <name type="scientific">Hydnomerulius pinastri MD-312</name>
    <dbReference type="NCBI Taxonomy" id="994086"/>
    <lineage>
        <taxon>Eukaryota</taxon>
        <taxon>Fungi</taxon>
        <taxon>Dikarya</taxon>
        <taxon>Basidiomycota</taxon>
        <taxon>Agaricomycotina</taxon>
        <taxon>Agaricomycetes</taxon>
        <taxon>Agaricomycetidae</taxon>
        <taxon>Boletales</taxon>
        <taxon>Boletales incertae sedis</taxon>
        <taxon>Leucogyrophana</taxon>
    </lineage>
</organism>